<comment type="caution">
    <text evidence="2">The sequence shown here is derived from an EMBL/GenBank/DDBJ whole genome shotgun (WGS) entry which is preliminary data.</text>
</comment>
<reference evidence="3" key="1">
    <citation type="submission" date="2015-07" db="EMBL/GenBank/DDBJ databases">
        <authorList>
            <person name="Teixeira M.M."/>
            <person name="Souza R.C."/>
            <person name="Almeida L.G."/>
            <person name="Vicente V.A."/>
            <person name="de Hoog S."/>
            <person name="Bocca A.L."/>
            <person name="de Almeida S.R."/>
            <person name="Vasconcelos A.T."/>
            <person name="Felipe M.S."/>
        </authorList>
    </citation>
    <scope>NUCLEOTIDE SEQUENCE [LARGE SCALE GENOMIC DNA]</scope>
    <source>
        <strain evidence="3">KSF</strain>
    </source>
</reference>
<protein>
    <submittedName>
        <fullName evidence="2">Uncharacterized protein</fullName>
    </submittedName>
</protein>
<dbReference type="VEuPathDB" id="FungiDB:G647_05671"/>
<sequence length="90" mass="9653">MADDTQYKDETGDATFDHAPGGRNQGEVEKSSKEAPATSSNSTPDYIPEGFSKKDIENMGGSLKVHVRLALKADIRITAEIKGDICIGIL</sequence>
<dbReference type="EMBL" id="LGRB01000010">
    <property type="protein sequence ID" value="OCT50319.1"/>
    <property type="molecule type" value="Genomic_DNA"/>
</dbReference>
<dbReference type="VEuPathDB" id="FungiDB:CLCR_07781"/>
<gene>
    <name evidence="2" type="ORF">CLCR_07781</name>
</gene>
<keyword evidence="3" id="KW-1185">Reference proteome</keyword>
<evidence type="ECO:0000313" key="3">
    <source>
        <dbReference type="Proteomes" id="UP000094526"/>
    </source>
</evidence>
<dbReference type="OrthoDB" id="2279190at2759"/>
<dbReference type="AlphaFoldDB" id="A0A1C1CPA3"/>
<organism evidence="2 3">
    <name type="scientific">Cladophialophora carrionii</name>
    <dbReference type="NCBI Taxonomy" id="86049"/>
    <lineage>
        <taxon>Eukaryota</taxon>
        <taxon>Fungi</taxon>
        <taxon>Dikarya</taxon>
        <taxon>Ascomycota</taxon>
        <taxon>Pezizomycotina</taxon>
        <taxon>Eurotiomycetes</taxon>
        <taxon>Chaetothyriomycetidae</taxon>
        <taxon>Chaetothyriales</taxon>
        <taxon>Herpotrichiellaceae</taxon>
        <taxon>Cladophialophora</taxon>
    </lineage>
</organism>
<evidence type="ECO:0000313" key="2">
    <source>
        <dbReference type="EMBL" id="OCT50319.1"/>
    </source>
</evidence>
<proteinExistence type="predicted"/>
<dbReference type="Proteomes" id="UP000094526">
    <property type="component" value="Unassembled WGS sequence"/>
</dbReference>
<name>A0A1C1CPA3_9EURO</name>
<feature type="compositionally biased region" description="Basic and acidic residues" evidence="1">
    <location>
        <begin position="1"/>
        <end position="11"/>
    </location>
</feature>
<feature type="region of interest" description="Disordered" evidence="1">
    <location>
        <begin position="1"/>
        <end position="53"/>
    </location>
</feature>
<accession>A0A1C1CPA3</accession>
<evidence type="ECO:0000256" key="1">
    <source>
        <dbReference type="SAM" id="MobiDB-lite"/>
    </source>
</evidence>